<organism evidence="1 2">
    <name type="scientific">Stentor coeruleus</name>
    <dbReference type="NCBI Taxonomy" id="5963"/>
    <lineage>
        <taxon>Eukaryota</taxon>
        <taxon>Sar</taxon>
        <taxon>Alveolata</taxon>
        <taxon>Ciliophora</taxon>
        <taxon>Postciliodesmatophora</taxon>
        <taxon>Heterotrichea</taxon>
        <taxon>Heterotrichida</taxon>
        <taxon>Stentoridae</taxon>
        <taxon>Stentor</taxon>
    </lineage>
</organism>
<keyword evidence="2" id="KW-1185">Reference proteome</keyword>
<evidence type="ECO:0000313" key="1">
    <source>
        <dbReference type="EMBL" id="OMJ79793.1"/>
    </source>
</evidence>
<name>A0A1R2BSK3_9CILI</name>
<protein>
    <submittedName>
        <fullName evidence="1">Uncharacterized protein</fullName>
    </submittedName>
</protein>
<dbReference type="EMBL" id="MPUH01000453">
    <property type="protein sequence ID" value="OMJ79793.1"/>
    <property type="molecule type" value="Genomic_DNA"/>
</dbReference>
<reference evidence="1 2" key="1">
    <citation type="submission" date="2016-11" db="EMBL/GenBank/DDBJ databases">
        <title>The macronuclear genome of Stentor coeruleus: a giant cell with tiny introns.</title>
        <authorList>
            <person name="Slabodnick M."/>
            <person name="Ruby J.G."/>
            <person name="Reiff S.B."/>
            <person name="Swart E.C."/>
            <person name="Gosai S."/>
            <person name="Prabakaran S."/>
            <person name="Witkowska E."/>
            <person name="Larue G.E."/>
            <person name="Fisher S."/>
            <person name="Freeman R.M."/>
            <person name="Gunawardena J."/>
            <person name="Chu W."/>
            <person name="Stover N.A."/>
            <person name="Gregory B.D."/>
            <person name="Nowacki M."/>
            <person name="Derisi J."/>
            <person name="Roy S.W."/>
            <person name="Marshall W.F."/>
            <person name="Sood P."/>
        </authorList>
    </citation>
    <scope>NUCLEOTIDE SEQUENCE [LARGE SCALE GENOMIC DNA]</scope>
    <source>
        <strain evidence="1">WM001</strain>
    </source>
</reference>
<accession>A0A1R2BSK3</accession>
<proteinExistence type="predicted"/>
<evidence type="ECO:0000313" key="2">
    <source>
        <dbReference type="Proteomes" id="UP000187209"/>
    </source>
</evidence>
<dbReference type="Proteomes" id="UP000187209">
    <property type="component" value="Unassembled WGS sequence"/>
</dbReference>
<comment type="caution">
    <text evidence="1">The sequence shown here is derived from an EMBL/GenBank/DDBJ whole genome shotgun (WGS) entry which is preliminary data.</text>
</comment>
<sequence>MSAPASQNALYKAKLTTLKAMNSSGFFVVGEFGKNYFRLNLNTEVQFEESAFQEFSFRVFNKNSEMVDTSQINLFNALPFYQNNLLKTQKELCFVRKFKGKMTEVTIEFIVILDYNAKLEISNYKQNIQAKINAKLETSNYKQNIQAKINANTKSYIRYDNARYQMHTIYSYNINNRNTIRNVQRQSMNTGYKEYSRDNEGCNTENRTDICISKNMGFNGHENDYSTIYDRGSRQTDDTHEEKLFGVFINNALVCICSCFKHGYIIFNKASNACRRRNHAD</sequence>
<dbReference type="AlphaFoldDB" id="A0A1R2BSK3"/>
<gene>
    <name evidence="1" type="ORF">SteCoe_20093</name>
</gene>